<dbReference type="HOGENOM" id="CLU_077358_2_3_2"/>
<dbReference type="RefSeq" id="WP_013193977.1">
    <property type="nucleotide sequence ID" value="NC_014253.1"/>
</dbReference>
<dbReference type="InterPro" id="IPR036425">
    <property type="entry name" value="MoaB/Mog-like_dom_sf"/>
</dbReference>
<dbReference type="CDD" id="cd00886">
    <property type="entry name" value="MogA_MoaB"/>
    <property type="match status" value="1"/>
</dbReference>
<keyword evidence="2" id="KW-0501">Molybdenum cofactor biosynthesis</keyword>
<gene>
    <name evidence="4" type="ordered locus">Metev_0496</name>
</gene>
<keyword evidence="5" id="KW-1185">Reference proteome</keyword>
<evidence type="ECO:0000259" key="3">
    <source>
        <dbReference type="SMART" id="SM00852"/>
    </source>
</evidence>
<feature type="domain" description="MoaB/Mog" evidence="3">
    <location>
        <begin position="22"/>
        <end position="175"/>
    </location>
</feature>
<dbReference type="FunFam" id="3.40.980.10:FF:000006">
    <property type="entry name" value="Molybdenum cofactor biosynthesis protein B"/>
    <property type="match status" value="1"/>
</dbReference>
<evidence type="ECO:0000256" key="1">
    <source>
        <dbReference type="ARBA" id="ARBA00006112"/>
    </source>
</evidence>
<reference evidence="4 5" key="1">
    <citation type="submission" date="2010-06" db="EMBL/GenBank/DDBJ databases">
        <title>Complete sequence chromosome of Methanohalobium evestigatum Z-7303.</title>
        <authorList>
            <consortium name="US DOE Joint Genome Institute"/>
            <person name="Lucas S."/>
            <person name="Copeland A."/>
            <person name="Lapidus A."/>
            <person name="Cheng J.-F."/>
            <person name="Bruce D."/>
            <person name="Goodwin L."/>
            <person name="Pitluck S."/>
            <person name="Saunders E."/>
            <person name="Detter J.C."/>
            <person name="Han C."/>
            <person name="Tapia R."/>
            <person name="Land M."/>
            <person name="Hauser L."/>
            <person name="Kyrpides N."/>
            <person name="Mikhailova N."/>
            <person name="Sieprawska-Lupa M."/>
            <person name="Whitman W.B."/>
            <person name="Anderson I."/>
            <person name="Woyke T."/>
        </authorList>
    </citation>
    <scope>NUCLEOTIDE SEQUENCE [LARGE SCALE GENOMIC DNA]</scope>
    <source>
        <strain evidence="5">ATCC BAA-1072 / DSM 3721 / NBRC 107634 / OCM 161 / Z-7303</strain>
    </source>
</reference>
<dbReference type="Pfam" id="PF00994">
    <property type="entry name" value="MoCF_biosynth"/>
    <property type="match status" value="1"/>
</dbReference>
<evidence type="ECO:0000256" key="2">
    <source>
        <dbReference type="ARBA" id="ARBA00023150"/>
    </source>
</evidence>
<dbReference type="SMART" id="SM00852">
    <property type="entry name" value="MoCF_biosynth"/>
    <property type="match status" value="1"/>
</dbReference>
<dbReference type="GeneID" id="9346115"/>
<dbReference type="GO" id="GO:0005829">
    <property type="term" value="C:cytosol"/>
    <property type="evidence" value="ECO:0007669"/>
    <property type="project" value="TreeGrafter"/>
</dbReference>
<proteinExistence type="inferred from homology"/>
<dbReference type="Proteomes" id="UP000000391">
    <property type="component" value="Chromosome"/>
</dbReference>
<dbReference type="PROSITE" id="PS01078">
    <property type="entry name" value="MOCF_BIOSYNTHESIS_1"/>
    <property type="match status" value="1"/>
</dbReference>
<dbReference type="PANTHER" id="PTHR43232">
    <property type="entry name" value="MOLYBDENUM COFACTOR BIOSYNTHESIS PROTEIN B"/>
    <property type="match status" value="1"/>
</dbReference>
<protein>
    <submittedName>
        <fullName evidence="4">Molybdenum cofactor synthesis domain protein</fullName>
    </submittedName>
</protein>
<sequence>MNTDSNSSQSHKSETVNTYNFSLITISSSRYYKYGDVTNPEEADDTSGNTIKNILTTNGHKVIHYKLINDDFTAIQNTVNSAVYSNADIVITTGGTGLTSHDVTIEAVQPLFDKEIPGFGELFRFKSLEDIGTSVILTRATAGVVRTKPVFCLPGSNNAVRLAIREIIIPETDHIIKHTKD</sequence>
<evidence type="ECO:0000313" key="4">
    <source>
        <dbReference type="EMBL" id="ADI73409.1"/>
    </source>
</evidence>
<dbReference type="OrthoDB" id="205337at2157"/>
<dbReference type="InterPro" id="IPR008284">
    <property type="entry name" value="MoCF_biosynth_CS"/>
</dbReference>
<dbReference type="NCBIfam" id="TIGR00177">
    <property type="entry name" value="molyb_syn"/>
    <property type="match status" value="1"/>
</dbReference>
<dbReference type="PANTHER" id="PTHR43232:SF2">
    <property type="entry name" value="MOLYBDENUM COFACTOR BIOSYNTHESIS PROTEIN B"/>
    <property type="match status" value="1"/>
</dbReference>
<dbReference type="AlphaFoldDB" id="D7E867"/>
<dbReference type="STRING" id="644295.Metev_0496"/>
<comment type="similarity">
    <text evidence="1">Belongs to the MoaB/Mog family.</text>
</comment>
<dbReference type="KEGG" id="mev:Metev_0496"/>
<accession>D7E867</accession>
<dbReference type="InterPro" id="IPR001453">
    <property type="entry name" value="MoaB/Mog_dom"/>
</dbReference>
<dbReference type="Gene3D" id="3.40.980.10">
    <property type="entry name" value="MoaB/Mog-like domain"/>
    <property type="match status" value="1"/>
</dbReference>
<dbReference type="GO" id="GO:0006777">
    <property type="term" value="P:Mo-molybdopterin cofactor biosynthetic process"/>
    <property type="evidence" value="ECO:0007669"/>
    <property type="project" value="UniProtKB-KW"/>
</dbReference>
<dbReference type="PIRSF" id="PIRSF006443">
    <property type="entry name" value="MoaB"/>
    <property type="match status" value="1"/>
</dbReference>
<organism evidence="4 5">
    <name type="scientific">Methanohalobium evestigatum (strain ATCC BAA-1072 / DSM 3721 / NBRC 107634 / OCM 161 / Z-7303)</name>
    <dbReference type="NCBI Taxonomy" id="644295"/>
    <lineage>
        <taxon>Archaea</taxon>
        <taxon>Methanobacteriati</taxon>
        <taxon>Methanobacteriota</taxon>
        <taxon>Stenosarchaea group</taxon>
        <taxon>Methanomicrobia</taxon>
        <taxon>Methanosarcinales</taxon>
        <taxon>Methanosarcinaceae</taxon>
        <taxon>Methanohalobium</taxon>
    </lineage>
</organism>
<dbReference type="SUPFAM" id="SSF53218">
    <property type="entry name" value="Molybdenum cofactor biosynthesis proteins"/>
    <property type="match status" value="1"/>
</dbReference>
<dbReference type="EMBL" id="CP002069">
    <property type="protein sequence ID" value="ADI73409.1"/>
    <property type="molecule type" value="Genomic_DNA"/>
</dbReference>
<evidence type="ECO:0000313" key="5">
    <source>
        <dbReference type="Proteomes" id="UP000000391"/>
    </source>
</evidence>
<dbReference type="InterPro" id="IPR012245">
    <property type="entry name" value="MoaB"/>
</dbReference>
<name>D7E867_METEZ</name>